<keyword evidence="6" id="KW-0805">Transcription regulation</keyword>
<dbReference type="Pfam" id="PF00096">
    <property type="entry name" value="zf-C2H2"/>
    <property type="match status" value="2"/>
</dbReference>
<dbReference type="SUPFAM" id="SSF57667">
    <property type="entry name" value="beta-beta-alpha zinc fingers"/>
    <property type="match status" value="1"/>
</dbReference>
<evidence type="ECO:0000313" key="14">
    <source>
        <dbReference type="EMBL" id="CAG9583348.1"/>
    </source>
</evidence>
<evidence type="ECO:0000256" key="3">
    <source>
        <dbReference type="ARBA" id="ARBA00022737"/>
    </source>
</evidence>
<dbReference type="PROSITE" id="PS50157">
    <property type="entry name" value="ZINC_FINGER_C2H2_2"/>
    <property type="match status" value="2"/>
</dbReference>
<feature type="binding site" evidence="11">
    <location>
        <position position="51"/>
    </location>
    <ligand>
        <name>Zn(2+)</name>
        <dbReference type="ChEBI" id="CHEBI:29105"/>
    </ligand>
</feature>
<dbReference type="InterPro" id="IPR051565">
    <property type="entry name" value="Sal_C2H2-zinc-finger"/>
</dbReference>
<evidence type="ECO:0000256" key="1">
    <source>
        <dbReference type="ARBA" id="ARBA00004123"/>
    </source>
</evidence>
<feature type="binding site" evidence="11">
    <location>
        <position position="6"/>
    </location>
    <ligand>
        <name>Zn(2+)</name>
        <dbReference type="ChEBI" id="CHEBI:29105"/>
    </ligand>
</feature>
<dbReference type="Gene3D" id="3.40.1800.20">
    <property type="match status" value="1"/>
</dbReference>
<accession>A0A8J2W6U5</accession>
<dbReference type="EMBL" id="CAKASE010000081">
    <property type="protein sequence ID" value="CAG9583348.1"/>
    <property type="molecule type" value="Genomic_DNA"/>
</dbReference>
<dbReference type="SMART" id="SM00355">
    <property type="entry name" value="ZnF_C2H2"/>
    <property type="match status" value="2"/>
</dbReference>
<feature type="binding site" evidence="11">
    <location>
        <position position="54"/>
    </location>
    <ligand>
        <name>Zn(2+)</name>
        <dbReference type="ChEBI" id="CHEBI:29105"/>
    </ligand>
</feature>
<dbReference type="Proteomes" id="UP000789524">
    <property type="component" value="Unassembled WGS sequence"/>
</dbReference>
<evidence type="ECO:0000259" key="13">
    <source>
        <dbReference type="PROSITE" id="PS51915"/>
    </source>
</evidence>
<dbReference type="GO" id="GO:0008270">
    <property type="term" value="F:zinc ion binding"/>
    <property type="evidence" value="ECO:0007669"/>
    <property type="project" value="UniProtKB-UniRule"/>
</dbReference>
<dbReference type="FunFam" id="3.30.160.60:FF:000446">
    <property type="entry name" value="Zinc finger protein"/>
    <property type="match status" value="1"/>
</dbReference>
<evidence type="ECO:0000256" key="5">
    <source>
        <dbReference type="ARBA" id="ARBA00022833"/>
    </source>
</evidence>
<feature type="domain" description="ZAD" evidence="13">
    <location>
        <begin position="4"/>
        <end position="78"/>
    </location>
</feature>
<dbReference type="PANTHER" id="PTHR23233:SF88">
    <property type="entry name" value="ZINC FINGER PROTEIN 721 ISOFORM X5"/>
    <property type="match status" value="1"/>
</dbReference>
<evidence type="ECO:0000256" key="2">
    <source>
        <dbReference type="ARBA" id="ARBA00022723"/>
    </source>
</evidence>
<feature type="domain" description="C2H2-type" evidence="12">
    <location>
        <begin position="205"/>
        <end position="232"/>
    </location>
</feature>
<keyword evidence="3" id="KW-0677">Repeat</keyword>
<dbReference type="AlphaFoldDB" id="A0A8J2W6U5"/>
<dbReference type="FunFam" id="3.30.160.60:FF:000130">
    <property type="entry name" value="Spalt-like transcription factor 4"/>
    <property type="match status" value="1"/>
</dbReference>
<dbReference type="Pfam" id="PF07776">
    <property type="entry name" value="zf-AD"/>
    <property type="match status" value="1"/>
</dbReference>
<dbReference type="Gene3D" id="3.30.160.60">
    <property type="entry name" value="Classic Zinc Finger"/>
    <property type="match status" value="2"/>
</dbReference>
<dbReference type="PROSITE" id="PS00028">
    <property type="entry name" value="ZINC_FINGER_C2H2_1"/>
    <property type="match status" value="2"/>
</dbReference>
<dbReference type="SUPFAM" id="SSF57716">
    <property type="entry name" value="Glucocorticoid receptor-like (DNA-binding domain)"/>
    <property type="match status" value="1"/>
</dbReference>
<dbReference type="GO" id="GO:0005634">
    <property type="term" value="C:nucleus"/>
    <property type="evidence" value="ECO:0007669"/>
    <property type="project" value="UniProtKB-SubCell"/>
</dbReference>
<organism evidence="14 15">
    <name type="scientific">Danaus chrysippus</name>
    <name type="common">African queen</name>
    <dbReference type="NCBI Taxonomy" id="151541"/>
    <lineage>
        <taxon>Eukaryota</taxon>
        <taxon>Metazoa</taxon>
        <taxon>Ecdysozoa</taxon>
        <taxon>Arthropoda</taxon>
        <taxon>Hexapoda</taxon>
        <taxon>Insecta</taxon>
        <taxon>Pterygota</taxon>
        <taxon>Neoptera</taxon>
        <taxon>Endopterygota</taxon>
        <taxon>Lepidoptera</taxon>
        <taxon>Glossata</taxon>
        <taxon>Ditrysia</taxon>
        <taxon>Papilionoidea</taxon>
        <taxon>Nymphalidae</taxon>
        <taxon>Danainae</taxon>
        <taxon>Danaini</taxon>
        <taxon>Danaina</taxon>
        <taxon>Danaus</taxon>
        <taxon>Anosia</taxon>
    </lineage>
</organism>
<dbReference type="InterPro" id="IPR036236">
    <property type="entry name" value="Znf_C2H2_sf"/>
</dbReference>
<evidence type="ECO:0000256" key="8">
    <source>
        <dbReference type="ARBA" id="ARBA00023242"/>
    </source>
</evidence>
<evidence type="ECO:0000256" key="4">
    <source>
        <dbReference type="ARBA" id="ARBA00022771"/>
    </source>
</evidence>
<reference evidence="14" key="1">
    <citation type="submission" date="2021-09" db="EMBL/GenBank/DDBJ databases">
        <authorList>
            <person name="Martin H S."/>
        </authorList>
    </citation>
    <scope>NUCLEOTIDE SEQUENCE</scope>
</reference>
<dbReference type="OrthoDB" id="5305647at2759"/>
<keyword evidence="15" id="KW-1185">Reference proteome</keyword>
<comment type="similarity">
    <text evidence="9">Belongs to the sal C2H2-type zinc-finger protein family.</text>
</comment>
<keyword evidence="4 10" id="KW-0863">Zinc-finger</keyword>
<keyword evidence="7" id="KW-0804">Transcription</keyword>
<keyword evidence="2 11" id="KW-0479">Metal-binding</keyword>
<comment type="subcellular location">
    <subcellularLocation>
        <location evidence="1">Nucleus</location>
    </subcellularLocation>
</comment>
<comment type="caution">
    <text evidence="14">The sequence shown here is derived from an EMBL/GenBank/DDBJ whole genome shotgun (WGS) entry which is preliminary data.</text>
</comment>
<evidence type="ECO:0000259" key="12">
    <source>
        <dbReference type="PROSITE" id="PS50157"/>
    </source>
</evidence>
<dbReference type="InterPro" id="IPR013087">
    <property type="entry name" value="Znf_C2H2_type"/>
</dbReference>
<dbReference type="PANTHER" id="PTHR23233">
    <property type="entry name" value="SAL-LIKE PROTEIN"/>
    <property type="match status" value="1"/>
</dbReference>
<name>A0A8J2W6U5_9NEOP</name>
<feature type="domain" description="C2H2-type" evidence="12">
    <location>
        <begin position="177"/>
        <end position="204"/>
    </location>
</feature>
<dbReference type="InterPro" id="IPR012934">
    <property type="entry name" value="Znf_AD"/>
</dbReference>
<evidence type="ECO:0000256" key="10">
    <source>
        <dbReference type="PROSITE-ProRule" id="PRU00042"/>
    </source>
</evidence>
<keyword evidence="5 11" id="KW-0862">Zinc</keyword>
<dbReference type="GO" id="GO:0000981">
    <property type="term" value="F:DNA-binding transcription factor activity, RNA polymerase II-specific"/>
    <property type="evidence" value="ECO:0007669"/>
    <property type="project" value="TreeGrafter"/>
</dbReference>
<evidence type="ECO:0000256" key="9">
    <source>
        <dbReference type="ARBA" id="ARBA00038474"/>
    </source>
</evidence>
<dbReference type="SMART" id="SM00868">
    <property type="entry name" value="zf-AD"/>
    <property type="match status" value="1"/>
</dbReference>
<protein>
    <submittedName>
        <fullName evidence="14">(African queen) hypothetical protein</fullName>
    </submittedName>
</protein>
<feature type="binding site" evidence="11">
    <location>
        <position position="9"/>
    </location>
    <ligand>
        <name>Zn(2+)</name>
        <dbReference type="ChEBI" id="CHEBI:29105"/>
    </ligand>
</feature>
<evidence type="ECO:0000313" key="15">
    <source>
        <dbReference type="Proteomes" id="UP000789524"/>
    </source>
</evidence>
<sequence>MSINLCRVCLATGATLPIFDKEESVFNIQDNLAMCLKEKVEDRDGYPRYICVVCNNILYEFCKFINKYRETCKLLEKGLDIVKEENEDIVKEESEDDFICNEPDESTNTDEDTKCSVIEDKKQNDVFESKKQLEPFKKILYVKLERLELPTKTSSVKKCLEVSNKIASSILEGYRPAVCTICDSKFFHEEYLKEHMRLHTGETPFKCPICKRGYAQRGNMKSHMKTHKKSELDEDTLSKLKPNYLKLLKT</sequence>
<evidence type="ECO:0000256" key="11">
    <source>
        <dbReference type="PROSITE-ProRule" id="PRU01263"/>
    </source>
</evidence>
<dbReference type="PROSITE" id="PS51915">
    <property type="entry name" value="ZAD"/>
    <property type="match status" value="1"/>
</dbReference>
<keyword evidence="8" id="KW-0539">Nucleus</keyword>
<gene>
    <name evidence="14" type="ORF">DCHRY22_LOCUS14746</name>
</gene>
<evidence type="ECO:0000256" key="7">
    <source>
        <dbReference type="ARBA" id="ARBA00023163"/>
    </source>
</evidence>
<dbReference type="GO" id="GO:0000978">
    <property type="term" value="F:RNA polymerase II cis-regulatory region sequence-specific DNA binding"/>
    <property type="evidence" value="ECO:0007669"/>
    <property type="project" value="TreeGrafter"/>
</dbReference>
<proteinExistence type="inferred from homology"/>
<evidence type="ECO:0000256" key="6">
    <source>
        <dbReference type="ARBA" id="ARBA00023015"/>
    </source>
</evidence>